<sequence>MPWNKRSSRKQLEGRNLVLVHSSLNFVQKACNSCIRILISTGIAEDLIKNTSFRFLKDYFSYDYGSDLTNTMRFIDISNGYMFDNHEMVKWFVKIGLFCWFNRKDKNLRLYFKSNQDLFKAQYWINKNQGGAISGFKNHKEM</sequence>
<comment type="caution">
    <text evidence="1">The sequence shown here is derived from an EMBL/GenBank/DDBJ whole genome shotgun (WGS) entry which is preliminary data.</text>
</comment>
<name>A0A2I1H8R3_9GLOM</name>
<accession>A0A2I1H8R3</accession>
<dbReference type="Proteomes" id="UP000234323">
    <property type="component" value="Unassembled WGS sequence"/>
</dbReference>
<keyword evidence="2" id="KW-1185">Reference proteome</keyword>
<evidence type="ECO:0000313" key="2">
    <source>
        <dbReference type="Proteomes" id="UP000234323"/>
    </source>
</evidence>
<dbReference type="VEuPathDB" id="FungiDB:FUN_003175"/>
<evidence type="ECO:0000313" key="1">
    <source>
        <dbReference type="EMBL" id="PKY55258.1"/>
    </source>
</evidence>
<dbReference type="OrthoDB" id="2311180at2759"/>
<reference evidence="1 2" key="1">
    <citation type="submission" date="2015-10" db="EMBL/GenBank/DDBJ databases">
        <title>Genome analyses suggest a sexual origin of heterokaryosis in a supposedly ancient asexual fungus.</title>
        <authorList>
            <person name="Ropars J."/>
            <person name="Sedzielewska K."/>
            <person name="Noel J."/>
            <person name="Charron P."/>
            <person name="Farinelli L."/>
            <person name="Marton T."/>
            <person name="Kruger M."/>
            <person name="Pelin A."/>
            <person name="Brachmann A."/>
            <person name="Corradi N."/>
        </authorList>
    </citation>
    <scope>NUCLEOTIDE SEQUENCE [LARGE SCALE GENOMIC DNA]</scope>
    <source>
        <strain evidence="1 2">A4</strain>
    </source>
</reference>
<proteinExistence type="predicted"/>
<organism evidence="1 2">
    <name type="scientific">Rhizophagus irregularis</name>
    <dbReference type="NCBI Taxonomy" id="588596"/>
    <lineage>
        <taxon>Eukaryota</taxon>
        <taxon>Fungi</taxon>
        <taxon>Fungi incertae sedis</taxon>
        <taxon>Mucoromycota</taxon>
        <taxon>Glomeromycotina</taxon>
        <taxon>Glomeromycetes</taxon>
        <taxon>Glomerales</taxon>
        <taxon>Glomeraceae</taxon>
        <taxon>Rhizophagus</taxon>
    </lineage>
</organism>
<protein>
    <submittedName>
        <fullName evidence="1">Uncharacterized protein</fullName>
    </submittedName>
</protein>
<dbReference type="EMBL" id="LLXI01001815">
    <property type="protein sequence ID" value="PKY55258.1"/>
    <property type="molecule type" value="Genomic_DNA"/>
</dbReference>
<dbReference type="VEuPathDB" id="FungiDB:RhiirFUN_023718"/>
<dbReference type="AlphaFoldDB" id="A0A2I1H8R3"/>
<gene>
    <name evidence="1" type="ORF">RhiirA4_474589</name>
</gene>